<evidence type="ECO:0000313" key="10">
    <source>
        <dbReference type="RefSeq" id="XP_024939349.1"/>
    </source>
</evidence>
<sequence>MFLDVQRCWFKHCAWVIMNRNAKQTLVQIVMLVAVFTTLMELGSGQVTFSNGWKPGKRSYDTGNCRLSSKSVRSICQLLLTELKQLAVCEARAVLRSLQPAEDTLSNQILFSGGR</sequence>
<dbReference type="InterPro" id="IPR002047">
    <property type="entry name" value="Adipokinetic_hormone_CS"/>
</dbReference>
<keyword evidence="5" id="KW-0732">Signal</keyword>
<comment type="similarity">
    <text evidence="2">Belongs to the AKH/HRTH/RPCH family.</text>
</comment>
<evidence type="ECO:0000256" key="3">
    <source>
        <dbReference type="ARBA" id="ARBA00022525"/>
    </source>
</evidence>
<accession>A0AAJ7VZW5</accession>
<organism evidence="9 10">
    <name type="scientific">Cephus cinctus</name>
    <name type="common">Wheat stem sawfly</name>
    <dbReference type="NCBI Taxonomy" id="211228"/>
    <lineage>
        <taxon>Eukaryota</taxon>
        <taxon>Metazoa</taxon>
        <taxon>Ecdysozoa</taxon>
        <taxon>Arthropoda</taxon>
        <taxon>Hexapoda</taxon>
        <taxon>Insecta</taxon>
        <taxon>Pterygota</taxon>
        <taxon>Neoptera</taxon>
        <taxon>Endopterygota</taxon>
        <taxon>Hymenoptera</taxon>
        <taxon>Cephoidea</taxon>
        <taxon>Cephidae</taxon>
        <taxon>Cephus</taxon>
    </lineage>
</organism>
<proteinExistence type="inferred from homology"/>
<protein>
    <submittedName>
        <fullName evidence="10">Uncharacterized protein LOC107266338 isoform X1</fullName>
    </submittedName>
</protein>
<dbReference type="KEGG" id="ccin:107266338"/>
<dbReference type="InterPro" id="IPR010475">
    <property type="entry name" value="AKH/RPCH_hormone"/>
</dbReference>
<reference evidence="10" key="1">
    <citation type="submission" date="2025-08" db="UniProtKB">
        <authorList>
            <consortium name="RefSeq"/>
        </authorList>
    </citation>
    <scope>IDENTIFICATION</scope>
</reference>
<keyword evidence="7" id="KW-0873">Pyrrolidone carboxylic acid</keyword>
<keyword evidence="6" id="KW-0027">Amidation</keyword>
<evidence type="ECO:0000256" key="1">
    <source>
        <dbReference type="ARBA" id="ARBA00004613"/>
    </source>
</evidence>
<dbReference type="AlphaFoldDB" id="A0AAJ7VZW5"/>
<dbReference type="Proteomes" id="UP000694920">
    <property type="component" value="Unplaced"/>
</dbReference>
<evidence type="ECO:0000256" key="7">
    <source>
        <dbReference type="ARBA" id="ARBA00023283"/>
    </source>
</evidence>
<keyword evidence="4" id="KW-0372">Hormone</keyword>
<evidence type="ECO:0000256" key="2">
    <source>
        <dbReference type="ARBA" id="ARBA00006145"/>
    </source>
</evidence>
<evidence type="ECO:0000256" key="5">
    <source>
        <dbReference type="ARBA" id="ARBA00022729"/>
    </source>
</evidence>
<evidence type="ECO:0000256" key="8">
    <source>
        <dbReference type="ARBA" id="ARBA00023320"/>
    </source>
</evidence>
<dbReference type="Pfam" id="PF06377">
    <property type="entry name" value="Adipokin_hormo"/>
    <property type="match status" value="1"/>
</dbReference>
<comment type="subcellular location">
    <subcellularLocation>
        <location evidence="1">Secreted</location>
    </subcellularLocation>
</comment>
<keyword evidence="8" id="KW-0527">Neuropeptide</keyword>
<keyword evidence="9" id="KW-1185">Reference proteome</keyword>
<gene>
    <name evidence="10" type="primary">LOC107266338</name>
</gene>
<dbReference type="GO" id="GO:0007218">
    <property type="term" value="P:neuropeptide signaling pathway"/>
    <property type="evidence" value="ECO:0007669"/>
    <property type="project" value="UniProtKB-KW"/>
</dbReference>
<dbReference type="GO" id="GO:0005576">
    <property type="term" value="C:extracellular region"/>
    <property type="evidence" value="ECO:0007669"/>
    <property type="project" value="UniProtKB-SubCell"/>
</dbReference>
<keyword evidence="3" id="KW-0964">Secreted</keyword>
<dbReference type="RefSeq" id="XP_024939349.1">
    <property type="nucleotide sequence ID" value="XM_025083581.1"/>
</dbReference>
<dbReference type="GO" id="GO:0005179">
    <property type="term" value="F:hormone activity"/>
    <property type="evidence" value="ECO:0007669"/>
    <property type="project" value="UniProtKB-KW"/>
</dbReference>
<dbReference type="GeneID" id="107266338"/>
<evidence type="ECO:0000313" key="9">
    <source>
        <dbReference type="Proteomes" id="UP000694920"/>
    </source>
</evidence>
<evidence type="ECO:0000256" key="6">
    <source>
        <dbReference type="ARBA" id="ARBA00022815"/>
    </source>
</evidence>
<dbReference type="PROSITE" id="PS00256">
    <property type="entry name" value="AKH"/>
    <property type="match status" value="1"/>
</dbReference>
<name>A0AAJ7VZW5_CEPCN</name>
<evidence type="ECO:0000256" key="4">
    <source>
        <dbReference type="ARBA" id="ARBA00022702"/>
    </source>
</evidence>